<gene>
    <name evidence="2" type="ORF">HC757_16445</name>
</gene>
<name>A0A972G0U4_9GAMM</name>
<evidence type="ECO:0000259" key="1">
    <source>
        <dbReference type="Pfam" id="PF01052"/>
    </source>
</evidence>
<dbReference type="EMBL" id="JAAXYH010000015">
    <property type="protein sequence ID" value="NMH66748.1"/>
    <property type="molecule type" value="Genomic_DNA"/>
</dbReference>
<dbReference type="InterPro" id="IPR036429">
    <property type="entry name" value="SpoA-like_sf"/>
</dbReference>
<protein>
    <recommendedName>
        <fullName evidence="1">Flagellar motor switch protein FliN-like C-terminal domain-containing protein</fullName>
    </recommendedName>
</protein>
<reference evidence="2" key="1">
    <citation type="submission" date="2020-04" db="EMBL/GenBank/DDBJ databases">
        <title>Description of Shewanella salipaludis sp. nov., isolated from a salt marsh.</title>
        <authorList>
            <person name="Park S."/>
            <person name="Yoon J.-H."/>
        </authorList>
    </citation>
    <scope>NUCLEOTIDE SEQUENCE</scope>
    <source>
        <strain evidence="2">SHSM-M6</strain>
    </source>
</reference>
<evidence type="ECO:0000313" key="3">
    <source>
        <dbReference type="Proteomes" id="UP000737113"/>
    </source>
</evidence>
<organism evidence="2 3">
    <name type="scientific">Shewanella salipaludis</name>
    <dbReference type="NCBI Taxonomy" id="2723052"/>
    <lineage>
        <taxon>Bacteria</taxon>
        <taxon>Pseudomonadati</taxon>
        <taxon>Pseudomonadota</taxon>
        <taxon>Gammaproteobacteria</taxon>
        <taxon>Alteromonadales</taxon>
        <taxon>Shewanellaceae</taxon>
        <taxon>Shewanella</taxon>
    </lineage>
</organism>
<dbReference type="SUPFAM" id="SSF101801">
    <property type="entry name" value="Surface presentation of antigens (SPOA)"/>
    <property type="match status" value="1"/>
</dbReference>
<sequence>MKTTATARLLKANTGPRVRPIMLVQEKLARTRLLQQLTQSRRALLDAINAILAPLVRGGHGAACAMTLTEPAGPQLPEPHHAWFALRYQQKTLGWWRIDRCSLDQLASSYYGSLSTPLHSPLRQPSQSEFRLAKKLFTAAVAELPTTVIDVQQLEITLVASAMTLDAPAVWSIDFGADNLAPPMLFCMTEHLLALMAEQPKQAQASGDLPIRLNQWLKHLPLTLQLTLGHHGMPVQSLKRLAIDDIIPINLHPKMLLTVGKRPLFYATVHSHEGQMVAKLTQDISQQEDTNLG</sequence>
<dbReference type="InterPro" id="IPR001543">
    <property type="entry name" value="FliN-like_C"/>
</dbReference>
<proteinExistence type="predicted"/>
<dbReference type="RefSeq" id="WP_169565478.1">
    <property type="nucleotide sequence ID" value="NZ_JAAXYH010000015.1"/>
</dbReference>
<dbReference type="Pfam" id="PF01052">
    <property type="entry name" value="FliMN_C"/>
    <property type="match status" value="1"/>
</dbReference>
<comment type="caution">
    <text evidence="2">The sequence shown here is derived from an EMBL/GenBank/DDBJ whole genome shotgun (WGS) entry which is preliminary data.</text>
</comment>
<evidence type="ECO:0000313" key="2">
    <source>
        <dbReference type="EMBL" id="NMH66748.1"/>
    </source>
</evidence>
<feature type="domain" description="Flagellar motor switch protein FliN-like C-terminal" evidence="1">
    <location>
        <begin position="216"/>
        <end position="283"/>
    </location>
</feature>
<dbReference type="AlphaFoldDB" id="A0A972G0U4"/>
<accession>A0A972G0U4</accession>
<keyword evidence="3" id="KW-1185">Reference proteome</keyword>
<dbReference type="Proteomes" id="UP000737113">
    <property type="component" value="Unassembled WGS sequence"/>
</dbReference>